<gene>
    <name evidence="1" type="ORF">EVAR_100904_1</name>
</gene>
<dbReference type="EMBL" id="BGZK01004726">
    <property type="protein sequence ID" value="GBP10570.1"/>
    <property type="molecule type" value="Genomic_DNA"/>
</dbReference>
<evidence type="ECO:0000313" key="1">
    <source>
        <dbReference type="EMBL" id="GBP10570.1"/>
    </source>
</evidence>
<evidence type="ECO:0000313" key="2">
    <source>
        <dbReference type="Proteomes" id="UP000299102"/>
    </source>
</evidence>
<dbReference type="Proteomes" id="UP000299102">
    <property type="component" value="Unassembled WGS sequence"/>
</dbReference>
<name>A0A4C1TAH0_EUMVA</name>
<accession>A0A4C1TAH0</accession>
<keyword evidence="2" id="KW-1185">Reference proteome</keyword>
<sequence length="112" mass="12825">MRHELNREAEAQLICDTVPNIFGHDASSLTFAAPAIEVFRLQHGEQSSACVPAALKKLEKTFCFRGSTRLQQLFLDWILKESQRVDIVASFIECQFLPYFLFCPDFVLLKKT</sequence>
<dbReference type="AlphaFoldDB" id="A0A4C1TAH0"/>
<organism evidence="1 2">
    <name type="scientific">Eumeta variegata</name>
    <name type="common">Bagworm moth</name>
    <name type="synonym">Eumeta japonica</name>
    <dbReference type="NCBI Taxonomy" id="151549"/>
    <lineage>
        <taxon>Eukaryota</taxon>
        <taxon>Metazoa</taxon>
        <taxon>Ecdysozoa</taxon>
        <taxon>Arthropoda</taxon>
        <taxon>Hexapoda</taxon>
        <taxon>Insecta</taxon>
        <taxon>Pterygota</taxon>
        <taxon>Neoptera</taxon>
        <taxon>Endopterygota</taxon>
        <taxon>Lepidoptera</taxon>
        <taxon>Glossata</taxon>
        <taxon>Ditrysia</taxon>
        <taxon>Tineoidea</taxon>
        <taxon>Psychidae</taxon>
        <taxon>Oiketicinae</taxon>
        <taxon>Eumeta</taxon>
    </lineage>
</organism>
<reference evidence="1 2" key="1">
    <citation type="journal article" date="2019" name="Commun. Biol.">
        <title>The bagworm genome reveals a unique fibroin gene that provides high tensile strength.</title>
        <authorList>
            <person name="Kono N."/>
            <person name="Nakamura H."/>
            <person name="Ohtoshi R."/>
            <person name="Tomita M."/>
            <person name="Numata K."/>
            <person name="Arakawa K."/>
        </authorList>
    </citation>
    <scope>NUCLEOTIDE SEQUENCE [LARGE SCALE GENOMIC DNA]</scope>
</reference>
<protein>
    <submittedName>
        <fullName evidence="1">Uncharacterized protein</fullName>
    </submittedName>
</protein>
<proteinExistence type="predicted"/>
<comment type="caution">
    <text evidence="1">The sequence shown here is derived from an EMBL/GenBank/DDBJ whole genome shotgun (WGS) entry which is preliminary data.</text>
</comment>